<proteinExistence type="predicted"/>
<evidence type="ECO:0000313" key="2">
    <source>
        <dbReference type="Proteomes" id="UP001150603"/>
    </source>
</evidence>
<protein>
    <submittedName>
        <fullName evidence="1">Glycosyl phosphatidyl inositol protein transamidase complex subunit</fullName>
    </submittedName>
</protein>
<comment type="caution">
    <text evidence="1">The sequence shown here is derived from an EMBL/GenBank/DDBJ whole genome shotgun (WGS) entry which is preliminary data.</text>
</comment>
<accession>A0ACC1JAH6</accession>
<dbReference type="EMBL" id="JANBPW010001595">
    <property type="protein sequence ID" value="KAJ1943892.1"/>
    <property type="molecule type" value="Genomic_DNA"/>
</dbReference>
<reference evidence="1" key="1">
    <citation type="submission" date="2022-07" db="EMBL/GenBank/DDBJ databases">
        <title>Phylogenomic reconstructions and comparative analyses of Kickxellomycotina fungi.</title>
        <authorList>
            <person name="Reynolds N.K."/>
            <person name="Stajich J.E."/>
            <person name="Barry K."/>
            <person name="Grigoriev I.V."/>
            <person name="Crous P."/>
            <person name="Smith M.E."/>
        </authorList>
    </citation>
    <scope>NUCLEOTIDE SEQUENCE</scope>
    <source>
        <strain evidence="1">NRRL 5244</strain>
    </source>
</reference>
<gene>
    <name evidence="1" type="primary">GAA1</name>
    <name evidence="1" type="ORF">FBU59_002766</name>
</gene>
<dbReference type="Proteomes" id="UP001150603">
    <property type="component" value="Unassembled WGS sequence"/>
</dbReference>
<sequence length="341" mass="37454">MGLVLSGQGEKGSPLLTLARRYSQYLSYPLLLVGLLWLLALPLDNMARRVYISENALMPGQADTEFGSTSHIQAMSLIDSALLAHEHVKDPSERQAQAVGSVFEGLGLDTQIHRFNYDEVQGVGDHRGINVHGILRAPRSDGVEALLLAASWRTSDNYTNLNAVRLMAGMAKYAQEQVYWAKDIILVVTDAGEIGIEKWLRAYHGQEPGLHVRSGIIQAAVSLDLPPAKKYNGLGLHFEGKTGQLPNLDFINTVQKISLIERMPAYLHGQEDVESEGWWDGYVRAARLLLGQISAQAVGSSVGVHAPFLRYRIDALTLSGITDERNRIDESAGTPGMPYAW</sequence>
<feature type="non-terminal residue" evidence="1">
    <location>
        <position position="341"/>
    </location>
</feature>
<organism evidence="1 2">
    <name type="scientific">Linderina macrospora</name>
    <dbReference type="NCBI Taxonomy" id="4868"/>
    <lineage>
        <taxon>Eukaryota</taxon>
        <taxon>Fungi</taxon>
        <taxon>Fungi incertae sedis</taxon>
        <taxon>Zoopagomycota</taxon>
        <taxon>Kickxellomycotina</taxon>
        <taxon>Kickxellomycetes</taxon>
        <taxon>Kickxellales</taxon>
        <taxon>Kickxellaceae</taxon>
        <taxon>Linderina</taxon>
    </lineage>
</organism>
<name>A0ACC1JAH6_9FUNG</name>
<evidence type="ECO:0000313" key="1">
    <source>
        <dbReference type="EMBL" id="KAJ1943892.1"/>
    </source>
</evidence>
<keyword evidence="2" id="KW-1185">Reference proteome</keyword>